<reference evidence="10 11" key="1">
    <citation type="submission" date="2018-04" db="EMBL/GenBank/DDBJ databases">
        <title>Genomic Encyclopedia of Archaeal and Bacterial Type Strains, Phase II (KMG-II): from individual species to whole genera.</title>
        <authorList>
            <person name="Goeker M."/>
        </authorList>
    </citation>
    <scope>NUCLEOTIDE SEQUENCE [LARGE SCALE GENOMIC DNA]</scope>
    <source>
        <strain evidence="10 11">DSM 29329</strain>
    </source>
</reference>
<evidence type="ECO:0000256" key="4">
    <source>
        <dbReference type="ARBA" id="ARBA00022643"/>
    </source>
</evidence>
<proteinExistence type="predicted"/>
<evidence type="ECO:0000256" key="2">
    <source>
        <dbReference type="ARBA" id="ARBA00022553"/>
    </source>
</evidence>
<keyword evidence="7 9" id="KW-1133">Transmembrane helix</keyword>
<dbReference type="InterPro" id="IPR004338">
    <property type="entry name" value="NqrB/RnfD"/>
</dbReference>
<feature type="transmembrane region" description="Helical" evidence="9">
    <location>
        <begin position="230"/>
        <end position="251"/>
    </location>
</feature>
<keyword evidence="2" id="KW-0597">Phosphoprotein</keyword>
<evidence type="ECO:0000256" key="5">
    <source>
        <dbReference type="ARBA" id="ARBA00022692"/>
    </source>
</evidence>
<keyword evidence="11" id="KW-1185">Reference proteome</keyword>
<dbReference type="OrthoDB" id="9776359at2"/>
<feature type="transmembrane region" description="Helical" evidence="9">
    <location>
        <begin position="35"/>
        <end position="55"/>
    </location>
</feature>
<protein>
    <submittedName>
        <fullName evidence="10">Na+-transporting NADH:ubiquinone oxidoreductase subunit NqrB</fullName>
    </submittedName>
</protein>
<keyword evidence="4" id="KW-0288">FMN</keyword>
<keyword evidence="1" id="KW-0813">Transport</keyword>
<evidence type="ECO:0000256" key="7">
    <source>
        <dbReference type="ARBA" id="ARBA00022989"/>
    </source>
</evidence>
<dbReference type="EMBL" id="QBKN01000022">
    <property type="protein sequence ID" value="PTX45399.1"/>
    <property type="molecule type" value="Genomic_DNA"/>
</dbReference>
<sequence>MTKGLWDRETVALMLLAAYMPLALTWLWFGGTDALARLLLALVVSGIWHLVFMLARAQPPSLAGAIAALGVAMLAPEDLGLLRMVLGVSFGAVMGELVFGGWGRNVVNPATVTLSFLGFGFPAFPWPGFVEPVAWAAIPAALIGLAFGVMPAGVILGAVLVGVTASLAGLLPAVLVPAAGIVLVLLVACPVASAATELARWLNGAFYGALMVIFAISWDGAAPVQMAVSAALLASLAAPLFDEIAIGLWLARRRRPHGRS</sequence>
<dbReference type="RefSeq" id="WP_107977849.1">
    <property type="nucleotide sequence ID" value="NZ_BMEZ01000022.1"/>
</dbReference>
<keyword evidence="3" id="KW-0285">Flavoprotein</keyword>
<dbReference type="GO" id="GO:0005886">
    <property type="term" value="C:plasma membrane"/>
    <property type="evidence" value="ECO:0007669"/>
    <property type="project" value="TreeGrafter"/>
</dbReference>
<feature type="transmembrane region" description="Helical" evidence="9">
    <location>
        <begin position="167"/>
        <end position="189"/>
    </location>
</feature>
<keyword evidence="5 9" id="KW-0812">Transmembrane</keyword>
<accession>A0A2T6ANJ7</accession>
<evidence type="ECO:0000313" key="11">
    <source>
        <dbReference type="Proteomes" id="UP000244069"/>
    </source>
</evidence>
<name>A0A2T6ANJ7_9RHOB</name>
<dbReference type="Proteomes" id="UP000244069">
    <property type="component" value="Unassembled WGS sequence"/>
</dbReference>
<feature type="transmembrane region" description="Helical" evidence="9">
    <location>
        <begin position="12"/>
        <end position="29"/>
    </location>
</feature>
<keyword evidence="6" id="KW-1278">Translocase</keyword>
<feature type="transmembrane region" description="Helical" evidence="9">
    <location>
        <begin position="133"/>
        <end position="161"/>
    </location>
</feature>
<dbReference type="AlphaFoldDB" id="A0A2T6ANJ7"/>
<dbReference type="Pfam" id="PF03116">
    <property type="entry name" value="NQR2_RnfD_RnfE"/>
    <property type="match status" value="1"/>
</dbReference>
<organism evidence="10 11">
    <name type="scientific">Allosediminivita pacifica</name>
    <dbReference type="NCBI Taxonomy" id="1267769"/>
    <lineage>
        <taxon>Bacteria</taxon>
        <taxon>Pseudomonadati</taxon>
        <taxon>Pseudomonadota</taxon>
        <taxon>Alphaproteobacteria</taxon>
        <taxon>Rhodobacterales</taxon>
        <taxon>Paracoccaceae</taxon>
        <taxon>Allosediminivita</taxon>
    </lineage>
</organism>
<evidence type="ECO:0000256" key="3">
    <source>
        <dbReference type="ARBA" id="ARBA00022630"/>
    </source>
</evidence>
<evidence type="ECO:0000256" key="9">
    <source>
        <dbReference type="SAM" id="Phobius"/>
    </source>
</evidence>
<keyword evidence="10" id="KW-0830">Ubiquinone</keyword>
<keyword evidence="8 9" id="KW-0472">Membrane</keyword>
<gene>
    <name evidence="10" type="ORF">C8N44_12254</name>
</gene>
<evidence type="ECO:0000256" key="1">
    <source>
        <dbReference type="ARBA" id="ARBA00022448"/>
    </source>
</evidence>
<evidence type="ECO:0000313" key="10">
    <source>
        <dbReference type="EMBL" id="PTX45399.1"/>
    </source>
</evidence>
<feature type="transmembrane region" description="Helical" evidence="9">
    <location>
        <begin position="201"/>
        <end position="218"/>
    </location>
</feature>
<dbReference type="GO" id="GO:0055085">
    <property type="term" value="P:transmembrane transport"/>
    <property type="evidence" value="ECO:0007669"/>
    <property type="project" value="InterPro"/>
</dbReference>
<evidence type="ECO:0000256" key="6">
    <source>
        <dbReference type="ARBA" id="ARBA00022967"/>
    </source>
</evidence>
<dbReference type="PANTHER" id="PTHR30578:SF1">
    <property type="entry name" value="NA(+)-TRANSLOCATING NADH-QUINONE REDUCTASE SUBUNIT B"/>
    <property type="match status" value="1"/>
</dbReference>
<evidence type="ECO:0000256" key="8">
    <source>
        <dbReference type="ARBA" id="ARBA00023136"/>
    </source>
</evidence>
<comment type="caution">
    <text evidence="10">The sequence shown here is derived from an EMBL/GenBank/DDBJ whole genome shotgun (WGS) entry which is preliminary data.</text>
</comment>
<dbReference type="PANTHER" id="PTHR30578">
    <property type="entry name" value="ELECTRON TRANSPORT COMPLEX PROTEIN RNFD"/>
    <property type="match status" value="1"/>
</dbReference>